<dbReference type="Gene3D" id="2.70.70.10">
    <property type="entry name" value="Glucose Permease (Domain IIA)"/>
    <property type="match status" value="1"/>
</dbReference>
<dbReference type="Pfam" id="PF01551">
    <property type="entry name" value="Peptidase_M23"/>
    <property type="match status" value="1"/>
</dbReference>
<gene>
    <name evidence="4" type="ORF">JOF33_001453</name>
</gene>
<comment type="caution">
    <text evidence="4">The sequence shown here is derived from an EMBL/GenBank/DDBJ whole genome shotgun (WGS) entry which is preliminary data.</text>
</comment>
<dbReference type="Proteomes" id="UP001519305">
    <property type="component" value="Unassembled WGS sequence"/>
</dbReference>
<evidence type="ECO:0000313" key="5">
    <source>
        <dbReference type="Proteomes" id="UP001519305"/>
    </source>
</evidence>
<reference evidence="4 5" key="1">
    <citation type="submission" date="2021-03" db="EMBL/GenBank/DDBJ databases">
        <title>Sequencing the genomes of 1000 actinobacteria strains.</title>
        <authorList>
            <person name="Klenk H.-P."/>
        </authorList>
    </citation>
    <scope>NUCLEOTIDE SEQUENCE [LARGE SCALE GENOMIC DNA]</scope>
    <source>
        <strain evidence="4 5">DSM 44506</strain>
    </source>
</reference>
<keyword evidence="4" id="KW-0378">Hydrolase</keyword>
<dbReference type="PANTHER" id="PTHR21666:SF289">
    <property type="entry name" value="L-ALA--D-GLU ENDOPEPTIDASE"/>
    <property type="match status" value="1"/>
</dbReference>
<dbReference type="InterPro" id="IPR016047">
    <property type="entry name" value="M23ase_b-sheet_dom"/>
</dbReference>
<keyword evidence="2" id="KW-0472">Membrane</keyword>
<organism evidence="4 5">
    <name type="scientific">Corynebacterium freneyi</name>
    <dbReference type="NCBI Taxonomy" id="134034"/>
    <lineage>
        <taxon>Bacteria</taxon>
        <taxon>Bacillati</taxon>
        <taxon>Actinomycetota</taxon>
        <taxon>Actinomycetes</taxon>
        <taxon>Mycobacteriales</taxon>
        <taxon>Corynebacteriaceae</taxon>
        <taxon>Corynebacterium</taxon>
    </lineage>
</organism>
<keyword evidence="2" id="KW-1133">Transmembrane helix</keyword>
<sequence>MTAPLQHTAIRSLARCLCIVLCCSLFVCISVIPESTVADAAPRSGGISAIEHAKPVPGDVVTPYDPPAQRWLPGHRGVDLAAPIGSAVRASGDGVVHFAGMVAGTPTVSVMHADGIRTTYQPVRWSVRRGDRVRRGDVIGTLEAGQDPGLHWGALRGRDYLNPLDLLWLRPIVLKPVE</sequence>
<evidence type="ECO:0000256" key="1">
    <source>
        <dbReference type="ARBA" id="ARBA00022729"/>
    </source>
</evidence>
<dbReference type="RefSeq" id="WP_209653209.1">
    <property type="nucleotide sequence ID" value="NZ_CP047357.1"/>
</dbReference>
<dbReference type="EMBL" id="JAGINY010000001">
    <property type="protein sequence ID" value="MBP2332754.1"/>
    <property type="molecule type" value="Genomic_DNA"/>
</dbReference>
<accession>A0ABS4U8Y5</accession>
<dbReference type="InterPro" id="IPR011055">
    <property type="entry name" value="Dup_hybrid_motif"/>
</dbReference>
<evidence type="ECO:0000259" key="3">
    <source>
        <dbReference type="Pfam" id="PF01551"/>
    </source>
</evidence>
<proteinExistence type="predicted"/>
<keyword evidence="5" id="KW-1185">Reference proteome</keyword>
<protein>
    <submittedName>
        <fullName evidence="4">Murein DD-endopeptidase MepM/ murein hydrolase activator NlpD</fullName>
    </submittedName>
</protein>
<feature type="transmembrane region" description="Helical" evidence="2">
    <location>
        <begin position="12"/>
        <end position="32"/>
    </location>
</feature>
<dbReference type="SUPFAM" id="SSF51261">
    <property type="entry name" value="Duplicated hybrid motif"/>
    <property type="match status" value="1"/>
</dbReference>
<name>A0ABS4U8Y5_9CORY</name>
<keyword evidence="2" id="KW-0812">Transmembrane</keyword>
<evidence type="ECO:0000313" key="4">
    <source>
        <dbReference type="EMBL" id="MBP2332754.1"/>
    </source>
</evidence>
<dbReference type="InterPro" id="IPR050570">
    <property type="entry name" value="Cell_wall_metabolism_enzyme"/>
</dbReference>
<dbReference type="GO" id="GO:0016787">
    <property type="term" value="F:hydrolase activity"/>
    <property type="evidence" value="ECO:0007669"/>
    <property type="project" value="UniProtKB-KW"/>
</dbReference>
<evidence type="ECO:0000256" key="2">
    <source>
        <dbReference type="SAM" id="Phobius"/>
    </source>
</evidence>
<dbReference type="CDD" id="cd12797">
    <property type="entry name" value="M23_peptidase"/>
    <property type="match status" value="1"/>
</dbReference>
<keyword evidence="1" id="KW-0732">Signal</keyword>
<dbReference type="PANTHER" id="PTHR21666">
    <property type="entry name" value="PEPTIDASE-RELATED"/>
    <property type="match status" value="1"/>
</dbReference>
<feature type="domain" description="M23ase beta-sheet core" evidence="3">
    <location>
        <begin position="74"/>
        <end position="163"/>
    </location>
</feature>